<gene>
    <name evidence="2" type="ORF">GCM10010412_091550</name>
</gene>
<protein>
    <recommendedName>
        <fullName evidence="4">PE domain-containing protein</fullName>
    </recommendedName>
</protein>
<evidence type="ECO:0000313" key="2">
    <source>
        <dbReference type="EMBL" id="GAA2696997.1"/>
    </source>
</evidence>
<accession>A0ABP6FNP9</accession>
<evidence type="ECO:0000256" key="1">
    <source>
        <dbReference type="SAM" id="MobiDB-lite"/>
    </source>
</evidence>
<dbReference type="EMBL" id="BAAATE010000046">
    <property type="protein sequence ID" value="GAA2696997.1"/>
    <property type="molecule type" value="Genomic_DNA"/>
</dbReference>
<organism evidence="2 3">
    <name type="scientific">Nonomuraea recticatena</name>
    <dbReference type="NCBI Taxonomy" id="46178"/>
    <lineage>
        <taxon>Bacteria</taxon>
        <taxon>Bacillati</taxon>
        <taxon>Actinomycetota</taxon>
        <taxon>Actinomycetes</taxon>
        <taxon>Streptosporangiales</taxon>
        <taxon>Streptosporangiaceae</taxon>
        <taxon>Nonomuraea</taxon>
    </lineage>
</organism>
<sequence>MAEGQSGVPCAGGLSSEYLIDPAQAGDVARCRPDALLEVAGKIAQDVLPLLESAGRKIPDLSVAAVGHWDVARAYVETATNARVATVDAMNLVVKQVKRFIDDLCATANSAKDADHQASEEVRRTGTSG</sequence>
<reference evidence="3" key="1">
    <citation type="journal article" date="2019" name="Int. J. Syst. Evol. Microbiol.">
        <title>The Global Catalogue of Microorganisms (GCM) 10K type strain sequencing project: providing services to taxonomists for standard genome sequencing and annotation.</title>
        <authorList>
            <consortium name="The Broad Institute Genomics Platform"/>
            <consortium name="The Broad Institute Genome Sequencing Center for Infectious Disease"/>
            <person name="Wu L."/>
            <person name="Ma J."/>
        </authorList>
    </citation>
    <scope>NUCLEOTIDE SEQUENCE [LARGE SCALE GENOMIC DNA]</scope>
    <source>
        <strain evidence="3">JCM 6835</strain>
    </source>
</reference>
<feature type="region of interest" description="Disordered" evidence="1">
    <location>
        <begin position="110"/>
        <end position="129"/>
    </location>
</feature>
<evidence type="ECO:0008006" key="4">
    <source>
        <dbReference type="Google" id="ProtNLM"/>
    </source>
</evidence>
<proteinExistence type="predicted"/>
<comment type="caution">
    <text evidence="2">The sequence shown here is derived from an EMBL/GenBank/DDBJ whole genome shotgun (WGS) entry which is preliminary data.</text>
</comment>
<keyword evidence="3" id="KW-1185">Reference proteome</keyword>
<dbReference type="Proteomes" id="UP001501666">
    <property type="component" value="Unassembled WGS sequence"/>
</dbReference>
<name>A0ABP6FNP9_9ACTN</name>
<dbReference type="RefSeq" id="WP_346156239.1">
    <property type="nucleotide sequence ID" value="NZ_BAAATE010000046.1"/>
</dbReference>
<feature type="compositionally biased region" description="Basic and acidic residues" evidence="1">
    <location>
        <begin position="112"/>
        <end position="129"/>
    </location>
</feature>
<evidence type="ECO:0000313" key="3">
    <source>
        <dbReference type="Proteomes" id="UP001501666"/>
    </source>
</evidence>